<accession>A0A1R3H5N9</accession>
<dbReference type="AlphaFoldDB" id="A0A1R3H5N9"/>
<dbReference type="EMBL" id="AWWV01012611">
    <property type="protein sequence ID" value="OMO65641.1"/>
    <property type="molecule type" value="Genomic_DNA"/>
</dbReference>
<dbReference type="Gramene" id="OMO65641">
    <property type="protein sequence ID" value="OMO65641"/>
    <property type="gene ID" value="CCACVL1_21460"/>
</dbReference>
<proteinExistence type="predicted"/>
<evidence type="ECO:0000313" key="2">
    <source>
        <dbReference type="Proteomes" id="UP000188268"/>
    </source>
</evidence>
<comment type="caution">
    <text evidence="1">The sequence shown here is derived from an EMBL/GenBank/DDBJ whole genome shotgun (WGS) entry which is preliminary data.</text>
</comment>
<name>A0A1R3H5N9_COCAP</name>
<sequence length="29" mass="3116">MAKTFIPSHIPVQENVVAAAAATMQGRLY</sequence>
<gene>
    <name evidence="1" type="ORF">CCACVL1_21460</name>
</gene>
<evidence type="ECO:0000313" key="1">
    <source>
        <dbReference type="EMBL" id="OMO65641.1"/>
    </source>
</evidence>
<keyword evidence="2" id="KW-1185">Reference proteome</keyword>
<dbReference type="Proteomes" id="UP000188268">
    <property type="component" value="Unassembled WGS sequence"/>
</dbReference>
<organism evidence="1 2">
    <name type="scientific">Corchorus capsularis</name>
    <name type="common">Jute</name>
    <dbReference type="NCBI Taxonomy" id="210143"/>
    <lineage>
        <taxon>Eukaryota</taxon>
        <taxon>Viridiplantae</taxon>
        <taxon>Streptophyta</taxon>
        <taxon>Embryophyta</taxon>
        <taxon>Tracheophyta</taxon>
        <taxon>Spermatophyta</taxon>
        <taxon>Magnoliopsida</taxon>
        <taxon>eudicotyledons</taxon>
        <taxon>Gunneridae</taxon>
        <taxon>Pentapetalae</taxon>
        <taxon>rosids</taxon>
        <taxon>malvids</taxon>
        <taxon>Malvales</taxon>
        <taxon>Malvaceae</taxon>
        <taxon>Grewioideae</taxon>
        <taxon>Apeibeae</taxon>
        <taxon>Corchorus</taxon>
    </lineage>
</organism>
<reference evidence="1 2" key="1">
    <citation type="submission" date="2013-09" db="EMBL/GenBank/DDBJ databases">
        <title>Corchorus capsularis genome sequencing.</title>
        <authorList>
            <person name="Alam M."/>
            <person name="Haque M.S."/>
            <person name="Islam M.S."/>
            <person name="Emdad E.M."/>
            <person name="Islam M.M."/>
            <person name="Ahmed B."/>
            <person name="Halim A."/>
            <person name="Hossen Q.M.M."/>
            <person name="Hossain M.Z."/>
            <person name="Ahmed R."/>
            <person name="Khan M.M."/>
            <person name="Islam R."/>
            <person name="Rashid M.M."/>
            <person name="Khan S.A."/>
            <person name="Rahman M.S."/>
            <person name="Alam M."/>
        </authorList>
    </citation>
    <scope>NUCLEOTIDE SEQUENCE [LARGE SCALE GENOMIC DNA]</scope>
    <source>
        <strain evidence="2">cv. CVL-1</strain>
        <tissue evidence="1">Whole seedling</tissue>
    </source>
</reference>
<protein>
    <submittedName>
        <fullName evidence="1">Uncharacterized protein</fullName>
    </submittedName>
</protein>